<organism evidence="2">
    <name type="scientific">Capra hircus</name>
    <name type="common">Goat</name>
    <dbReference type="NCBI Taxonomy" id="9925"/>
    <lineage>
        <taxon>Eukaryota</taxon>
        <taxon>Metazoa</taxon>
        <taxon>Chordata</taxon>
        <taxon>Craniata</taxon>
        <taxon>Vertebrata</taxon>
        <taxon>Euteleostomi</taxon>
        <taxon>Mammalia</taxon>
        <taxon>Eutheria</taxon>
        <taxon>Laurasiatheria</taxon>
        <taxon>Artiodactyla</taxon>
        <taxon>Ruminantia</taxon>
        <taxon>Pecora</taxon>
        <taxon>Bovidae</taxon>
        <taxon>Caprinae</taxon>
        <taxon>Capra</taxon>
    </lineage>
</organism>
<reference evidence="2" key="1">
    <citation type="submission" date="2019-03" db="EMBL/GenBank/DDBJ databases">
        <title>Genome sequencing and reference-guided assembly of Black Bengal Goat (Capra hircus).</title>
        <authorList>
            <person name="Siddiki A.Z."/>
            <person name="Baten A."/>
            <person name="Billah M."/>
            <person name="Alam M.A.U."/>
            <person name="Shawrob K.S.M."/>
            <person name="Saha S."/>
            <person name="Chowdhury M."/>
            <person name="Rahman A.H."/>
            <person name="Stear M."/>
            <person name="Miah G."/>
            <person name="Das G.B."/>
            <person name="Hossain M.M."/>
            <person name="Kumkum M."/>
            <person name="Islam M.S."/>
            <person name="Mollah A.M."/>
            <person name="Ahsan A."/>
            <person name="Tusar F."/>
            <person name="Khan M.K.I."/>
        </authorList>
    </citation>
    <scope>NUCLEOTIDE SEQUENCE [LARGE SCALE GENOMIC DNA]</scope>
</reference>
<protein>
    <submittedName>
        <fullName evidence="2">Uncharacterized protein</fullName>
    </submittedName>
</protein>
<proteinExistence type="predicted"/>
<dbReference type="AlphaFoldDB" id="A0A8C2SLY6"/>
<dbReference type="Ensembl" id="ENSCHIT00010061373.1">
    <property type="protein sequence ID" value="ENSCHIP00010044236.1"/>
    <property type="gene ID" value="ENSCHIG00010032090.1"/>
</dbReference>
<accession>A0A8C2SLY6</accession>
<sequence>VREAPPTGGTPQNGRGPGAGPGLAVELPVPSRGGRLRGSVACAWLRLGALGPRGCRQAVLFCRVNCKGNCIFCTFQVCL</sequence>
<evidence type="ECO:0000313" key="2">
    <source>
        <dbReference type="Ensembl" id="ENSCHIP00010044236.1"/>
    </source>
</evidence>
<reference evidence="2" key="2">
    <citation type="submission" date="2025-08" db="UniProtKB">
        <authorList>
            <consortium name="Ensembl"/>
        </authorList>
    </citation>
    <scope>IDENTIFICATION</scope>
</reference>
<name>A0A8C2SLY6_CAPHI</name>
<feature type="region of interest" description="Disordered" evidence="1">
    <location>
        <begin position="1"/>
        <end position="24"/>
    </location>
</feature>
<evidence type="ECO:0000256" key="1">
    <source>
        <dbReference type="SAM" id="MobiDB-lite"/>
    </source>
</evidence>